<keyword evidence="2" id="KW-1185">Reference proteome</keyword>
<sequence>MADLHWKKLYDYRERNAVNESSINFGGLRIGVLTVLPNQQHLEFVVQLATFLYSSWIHMIENINVTNNVSNSTTYNKIDLLIFTEKKNLEKLLPGCILVQHQEQLETTRPQCLYLATTEINHPYTFINTYAFLNSPLFRNVTSAYDYLLRTDLDVFLSPTLLTYRPTRSLITGKGGYCVNFTKGHLVELAQRLGYQHRHIHNLGSTWFGKAELLANLSFYASELSMKIYDTEFDPKLHPEIAKFMSLSDNGKWAEWWRPTSSMYAQELVLNQFLQDLSSETVRGGLLDVESCRSSKISNHLHVHTWHGKCEFNKFNFLNEVVHKHLQSGKYQLNLRYAKRKAVDSMPVKEYCRYITQHALFNLAEWFAQYTDNE</sequence>
<proteinExistence type="predicted"/>
<evidence type="ECO:0000259" key="1">
    <source>
        <dbReference type="Pfam" id="PF23741"/>
    </source>
</evidence>
<evidence type="ECO:0000313" key="2">
    <source>
        <dbReference type="Proteomes" id="UP000046395"/>
    </source>
</evidence>
<accession>A0A5S6R0K0</accession>
<protein>
    <recommendedName>
        <fullName evidence="1">DUF7164 domain-containing protein</fullName>
    </recommendedName>
</protein>
<name>A0A5S6R0K0_TRIMR</name>
<dbReference type="AlphaFoldDB" id="A0A5S6R0K0"/>
<dbReference type="STRING" id="70415.A0A5S6R0K0"/>
<evidence type="ECO:0000313" key="3">
    <source>
        <dbReference type="WBParaSite" id="TMUE_3000013010.1"/>
    </source>
</evidence>
<dbReference type="WBParaSite" id="TMUE_3000013010.1">
    <property type="protein sequence ID" value="TMUE_3000013010.1"/>
    <property type="gene ID" value="WBGene00287073"/>
</dbReference>
<organism evidence="2 3">
    <name type="scientific">Trichuris muris</name>
    <name type="common">Mouse whipworm</name>
    <dbReference type="NCBI Taxonomy" id="70415"/>
    <lineage>
        <taxon>Eukaryota</taxon>
        <taxon>Metazoa</taxon>
        <taxon>Ecdysozoa</taxon>
        <taxon>Nematoda</taxon>
        <taxon>Enoplea</taxon>
        <taxon>Dorylaimia</taxon>
        <taxon>Trichinellida</taxon>
        <taxon>Trichuridae</taxon>
        <taxon>Trichuris</taxon>
    </lineage>
</organism>
<dbReference type="Pfam" id="PF23741">
    <property type="entry name" value="DUF7164"/>
    <property type="match status" value="1"/>
</dbReference>
<dbReference type="Proteomes" id="UP000046395">
    <property type="component" value="Unassembled WGS sequence"/>
</dbReference>
<reference evidence="3" key="1">
    <citation type="submission" date="2019-12" db="UniProtKB">
        <authorList>
            <consortium name="WormBaseParasite"/>
        </authorList>
    </citation>
    <scope>IDENTIFICATION</scope>
</reference>
<feature type="domain" description="DUF7164" evidence="1">
    <location>
        <begin position="28"/>
        <end position="361"/>
    </location>
</feature>
<dbReference type="InterPro" id="IPR055588">
    <property type="entry name" value="DUF7164"/>
</dbReference>